<dbReference type="GO" id="GO:0016787">
    <property type="term" value="F:hydrolase activity"/>
    <property type="evidence" value="ECO:0007669"/>
    <property type="project" value="UniProtKB-KW"/>
</dbReference>
<gene>
    <name evidence="3" type="ORF">SOIL9_37000</name>
</gene>
<dbReference type="InterPro" id="IPR041492">
    <property type="entry name" value="HAD_2"/>
</dbReference>
<dbReference type="Gene3D" id="1.10.150.240">
    <property type="entry name" value="Putative phosphatase, domain 2"/>
    <property type="match status" value="1"/>
</dbReference>
<dbReference type="SUPFAM" id="SSF56784">
    <property type="entry name" value="HAD-like"/>
    <property type="match status" value="1"/>
</dbReference>
<dbReference type="Pfam" id="PF13419">
    <property type="entry name" value="HAD_2"/>
    <property type="match status" value="1"/>
</dbReference>
<organism evidence="3 4">
    <name type="scientific">Gemmata massiliana</name>
    <dbReference type="NCBI Taxonomy" id="1210884"/>
    <lineage>
        <taxon>Bacteria</taxon>
        <taxon>Pseudomonadati</taxon>
        <taxon>Planctomycetota</taxon>
        <taxon>Planctomycetia</taxon>
        <taxon>Gemmatales</taxon>
        <taxon>Gemmataceae</taxon>
        <taxon>Gemmata</taxon>
    </lineage>
</organism>
<protein>
    <submittedName>
        <fullName evidence="3">Uncharacterized protein</fullName>
    </submittedName>
</protein>
<dbReference type="RefSeq" id="WP_162668643.1">
    <property type="nucleotide sequence ID" value="NZ_LR593886.1"/>
</dbReference>
<dbReference type="SFLD" id="SFLDS00003">
    <property type="entry name" value="Haloacid_Dehalogenase"/>
    <property type="match status" value="1"/>
</dbReference>
<dbReference type="InterPro" id="IPR023214">
    <property type="entry name" value="HAD_sf"/>
</dbReference>
<keyword evidence="2" id="KW-0460">Magnesium</keyword>
<reference evidence="3 4" key="1">
    <citation type="submission" date="2019-05" db="EMBL/GenBank/DDBJ databases">
        <authorList>
            <consortium name="Science for Life Laboratories"/>
        </authorList>
    </citation>
    <scope>NUCLEOTIDE SEQUENCE [LARGE SCALE GENOMIC DNA]</scope>
    <source>
        <strain evidence="3">Soil9</strain>
    </source>
</reference>
<name>A0A6P2D1M8_9BACT</name>
<dbReference type="AlphaFoldDB" id="A0A6P2D1M8"/>
<dbReference type="EMBL" id="LR593886">
    <property type="protein sequence ID" value="VTR94014.1"/>
    <property type="molecule type" value="Genomic_DNA"/>
</dbReference>
<dbReference type="KEGG" id="gms:SOIL9_37000"/>
<keyword evidence="4" id="KW-1185">Reference proteome</keyword>
<sequence length="235" mass="26815">MDGAAAWLIFDADNTLWPIECLYDSARERFVRWVSAEGPDGALVEEYQRTRDKELHKTYGYSACRFARSFEDTLLCFLPDAPAEAVRFARQLALGVFEQPVQPVDGLETILDRVSREYQLAIITAGEQWVQERRLNSFQLRSRFAAIQIVEAKTAETFRSFCESRFIDPARSWVVGDSARSDMIPARDAGLGGIHVDHRENWALEQIEVVPWDRYVRIHTLAELVSVQNLLSACS</sequence>
<dbReference type="InterPro" id="IPR023198">
    <property type="entry name" value="PGP-like_dom2"/>
</dbReference>
<dbReference type="Gene3D" id="3.40.50.1000">
    <property type="entry name" value="HAD superfamily/HAD-like"/>
    <property type="match status" value="1"/>
</dbReference>
<evidence type="ECO:0000313" key="3">
    <source>
        <dbReference type="EMBL" id="VTR94014.1"/>
    </source>
</evidence>
<keyword evidence="1" id="KW-0378">Hydrolase</keyword>
<dbReference type="PANTHER" id="PTHR46470">
    <property type="entry name" value="N-ACYLNEURAMINATE-9-PHOSPHATASE"/>
    <property type="match status" value="1"/>
</dbReference>
<dbReference type="InterPro" id="IPR051400">
    <property type="entry name" value="HAD-like_hydrolase"/>
</dbReference>
<evidence type="ECO:0000256" key="1">
    <source>
        <dbReference type="ARBA" id="ARBA00022801"/>
    </source>
</evidence>
<dbReference type="Proteomes" id="UP000464178">
    <property type="component" value="Chromosome"/>
</dbReference>
<accession>A0A6P2D1M8</accession>
<evidence type="ECO:0000256" key="2">
    <source>
        <dbReference type="ARBA" id="ARBA00022842"/>
    </source>
</evidence>
<dbReference type="InterPro" id="IPR036412">
    <property type="entry name" value="HAD-like_sf"/>
</dbReference>
<evidence type="ECO:0000313" key="4">
    <source>
        <dbReference type="Proteomes" id="UP000464178"/>
    </source>
</evidence>
<proteinExistence type="predicted"/>
<dbReference type="SFLD" id="SFLDG01129">
    <property type="entry name" value="C1.5:_HAD__Beta-PGM__Phosphata"/>
    <property type="match status" value="1"/>
</dbReference>